<accession>A0A450STR7</accession>
<evidence type="ECO:0000313" key="1">
    <source>
        <dbReference type="EMBL" id="VFJ57380.1"/>
    </source>
</evidence>
<sequence length="68" mass="8164">MAQSRVIAKGERIRDIRRLVDQYGGRPSGWAKKSSPVFESEDIQYEYHWYEYHGIGRFEMKRKVVSER</sequence>
<reference evidence="1" key="1">
    <citation type="submission" date="2019-02" db="EMBL/GenBank/DDBJ databases">
        <authorList>
            <person name="Gruber-Vodicka R. H."/>
            <person name="Seah K. B. B."/>
        </authorList>
    </citation>
    <scope>NUCLEOTIDE SEQUENCE</scope>
    <source>
        <strain evidence="1">BECK_BZ15</strain>
    </source>
</reference>
<dbReference type="AlphaFoldDB" id="A0A450STR7"/>
<organism evidence="1">
    <name type="scientific">Candidatus Kentrum sp. FW</name>
    <dbReference type="NCBI Taxonomy" id="2126338"/>
    <lineage>
        <taxon>Bacteria</taxon>
        <taxon>Pseudomonadati</taxon>
        <taxon>Pseudomonadota</taxon>
        <taxon>Gammaproteobacteria</taxon>
        <taxon>Candidatus Kentrum</taxon>
    </lineage>
</organism>
<name>A0A450STR7_9GAMM</name>
<gene>
    <name evidence="1" type="ORF">BECKFW1821A_GA0114235_107017</name>
</gene>
<protein>
    <submittedName>
        <fullName evidence="1">Uncharacterized protein</fullName>
    </submittedName>
</protein>
<dbReference type="EMBL" id="CAADEW010000070">
    <property type="protein sequence ID" value="VFJ57380.1"/>
    <property type="molecule type" value="Genomic_DNA"/>
</dbReference>
<proteinExistence type="predicted"/>